<feature type="domain" description="Acyl-CoA dehydrogenase/oxidase C-terminal" evidence="7">
    <location>
        <begin position="245"/>
        <end position="391"/>
    </location>
</feature>
<dbReference type="InterPro" id="IPR036250">
    <property type="entry name" value="AcylCo_DH-like_C"/>
</dbReference>
<feature type="domain" description="Acyl-CoA oxidase/dehydrogenase middle" evidence="8">
    <location>
        <begin position="122"/>
        <end position="217"/>
    </location>
</feature>
<evidence type="ECO:0000256" key="3">
    <source>
        <dbReference type="ARBA" id="ARBA00022630"/>
    </source>
</evidence>
<dbReference type="InterPro" id="IPR006091">
    <property type="entry name" value="Acyl-CoA_Oxase/DH_mid-dom"/>
</dbReference>
<dbReference type="Proteomes" id="UP000253032">
    <property type="component" value="Unassembled WGS sequence"/>
</dbReference>
<evidence type="ECO:0000313" key="9">
    <source>
        <dbReference type="EMBL" id="RCL38926.1"/>
    </source>
</evidence>
<dbReference type="Gene3D" id="1.10.540.10">
    <property type="entry name" value="Acyl-CoA dehydrogenase/oxidase, N-terminal domain"/>
    <property type="match status" value="1"/>
</dbReference>
<proteinExistence type="inferred from homology"/>
<dbReference type="Pfam" id="PF00441">
    <property type="entry name" value="Acyl-CoA_dh_1"/>
    <property type="match status" value="1"/>
</dbReference>
<evidence type="ECO:0000259" key="7">
    <source>
        <dbReference type="Pfam" id="PF00441"/>
    </source>
</evidence>
<dbReference type="Gene3D" id="1.20.140.10">
    <property type="entry name" value="Butyryl-CoA Dehydrogenase, subunit A, domain 3"/>
    <property type="match status" value="1"/>
</dbReference>
<dbReference type="Pfam" id="PF02770">
    <property type="entry name" value="Acyl-CoA_dh_M"/>
    <property type="match status" value="1"/>
</dbReference>
<dbReference type="GO" id="GO:0050660">
    <property type="term" value="F:flavin adenine dinucleotide binding"/>
    <property type="evidence" value="ECO:0007669"/>
    <property type="project" value="InterPro"/>
</dbReference>
<name>A0A368BQG1_9GAMM</name>
<dbReference type="PANTHER" id="PTHR43884">
    <property type="entry name" value="ACYL-COA DEHYDROGENASE"/>
    <property type="match status" value="1"/>
</dbReference>
<dbReference type="InterPro" id="IPR037069">
    <property type="entry name" value="AcylCoA_DH/ox_N_sf"/>
</dbReference>
<keyword evidence="4 6" id="KW-0274">FAD</keyword>
<evidence type="ECO:0000256" key="6">
    <source>
        <dbReference type="RuleBase" id="RU362125"/>
    </source>
</evidence>
<dbReference type="GO" id="GO:0003995">
    <property type="term" value="F:acyl-CoA dehydrogenase activity"/>
    <property type="evidence" value="ECO:0007669"/>
    <property type="project" value="TreeGrafter"/>
</dbReference>
<accession>A0A368BQG1</accession>
<protein>
    <submittedName>
        <fullName evidence="9">Acyl-CoA dehydrogenase</fullName>
    </submittedName>
</protein>
<keyword evidence="5 6" id="KW-0560">Oxidoreductase</keyword>
<organism evidence="9 10">
    <name type="scientific">SAR86 cluster bacterium</name>
    <dbReference type="NCBI Taxonomy" id="2030880"/>
    <lineage>
        <taxon>Bacteria</taxon>
        <taxon>Pseudomonadati</taxon>
        <taxon>Pseudomonadota</taxon>
        <taxon>Gammaproteobacteria</taxon>
        <taxon>SAR86 cluster</taxon>
    </lineage>
</organism>
<evidence type="ECO:0000256" key="2">
    <source>
        <dbReference type="ARBA" id="ARBA00009347"/>
    </source>
</evidence>
<dbReference type="EMBL" id="QOPC01000006">
    <property type="protein sequence ID" value="RCL38926.1"/>
    <property type="molecule type" value="Genomic_DNA"/>
</dbReference>
<gene>
    <name evidence="9" type="ORF">DBW98_01660</name>
</gene>
<evidence type="ECO:0000256" key="5">
    <source>
        <dbReference type="ARBA" id="ARBA00023002"/>
    </source>
</evidence>
<keyword evidence="3 6" id="KW-0285">Flavoprotein</keyword>
<dbReference type="AlphaFoldDB" id="A0A368BQG1"/>
<comment type="caution">
    <text evidence="9">The sequence shown here is derived from an EMBL/GenBank/DDBJ whole genome shotgun (WGS) entry which is preliminary data.</text>
</comment>
<dbReference type="InterPro" id="IPR009075">
    <property type="entry name" value="AcylCo_DH/oxidase_C"/>
</dbReference>
<dbReference type="SUPFAM" id="SSF56645">
    <property type="entry name" value="Acyl-CoA dehydrogenase NM domain-like"/>
    <property type="match status" value="1"/>
</dbReference>
<dbReference type="FunFam" id="2.40.110.10:FF:000001">
    <property type="entry name" value="Acyl-CoA dehydrogenase, mitochondrial"/>
    <property type="match status" value="1"/>
</dbReference>
<dbReference type="PANTHER" id="PTHR43884:SF12">
    <property type="entry name" value="ISOVALERYL-COA DEHYDROGENASE, MITOCHONDRIAL-RELATED"/>
    <property type="match status" value="1"/>
</dbReference>
<sequence>MIHPLLPDQLQKTQETMRMAAEFILRPISRKYDKAEHEPPIEMEQLNQAAAAQKKETGVGEDSVKSMDLTGRNLWAVISLEQMCWGDVGLFLARPGTGLGNAAIMAVGNKDQKAKWGKRWAAMAITEPAAGSDSKNISTTAVLDGDEWVIDGEKIYVTDGDRSDCVVVWATLNKSMGKTAIRSFLVEKGTPGFTVARLEKKLGIRASDTATLIFDNCRIPRENLLGGKEEIETDIDAAKKSFGGAMQTFDNTRPMVAGMAIGLGQAALDMTRALLAEEGYEDKFGGSMHQQTAVQYELEMLEAELEAARLLVYKSAWMMDNKMPNSKEASMGKAKAGRIGNRISLKCVEICSMQGFSEEHLLEKFSRDSKILDIFEGTQQIQQLIVARQVLGKSSSDLK</sequence>
<evidence type="ECO:0000313" key="10">
    <source>
        <dbReference type="Proteomes" id="UP000253032"/>
    </source>
</evidence>
<dbReference type="SUPFAM" id="SSF47203">
    <property type="entry name" value="Acyl-CoA dehydrogenase C-terminal domain-like"/>
    <property type="match status" value="1"/>
</dbReference>
<comment type="similarity">
    <text evidence="2 6">Belongs to the acyl-CoA dehydrogenase family.</text>
</comment>
<reference evidence="9 10" key="1">
    <citation type="journal article" date="2018" name="Microbiome">
        <title>Fine metagenomic profile of the Mediterranean stratified and mixed water columns revealed by assembly and recruitment.</title>
        <authorList>
            <person name="Haro-Moreno J.M."/>
            <person name="Lopez-Perez M."/>
            <person name="De La Torre J.R."/>
            <person name="Picazo A."/>
            <person name="Camacho A."/>
            <person name="Rodriguez-Valera F."/>
        </authorList>
    </citation>
    <scope>NUCLEOTIDE SEQUENCE [LARGE SCALE GENOMIC DNA]</scope>
    <source>
        <strain evidence="9">MED-G84</strain>
    </source>
</reference>
<dbReference type="InterPro" id="IPR046373">
    <property type="entry name" value="Acyl-CoA_Oxase/DH_mid-dom_sf"/>
</dbReference>
<evidence type="ECO:0000259" key="8">
    <source>
        <dbReference type="Pfam" id="PF02770"/>
    </source>
</evidence>
<dbReference type="Gene3D" id="2.40.110.10">
    <property type="entry name" value="Butyryl-CoA Dehydrogenase, subunit A, domain 2"/>
    <property type="match status" value="1"/>
</dbReference>
<dbReference type="InterPro" id="IPR009100">
    <property type="entry name" value="AcylCoA_DH/oxidase_NM_dom_sf"/>
</dbReference>
<evidence type="ECO:0000256" key="1">
    <source>
        <dbReference type="ARBA" id="ARBA00001974"/>
    </source>
</evidence>
<evidence type="ECO:0000256" key="4">
    <source>
        <dbReference type="ARBA" id="ARBA00022827"/>
    </source>
</evidence>
<comment type="cofactor">
    <cofactor evidence="1 6">
        <name>FAD</name>
        <dbReference type="ChEBI" id="CHEBI:57692"/>
    </cofactor>
</comment>